<keyword evidence="4" id="KW-0964">Secreted</keyword>
<evidence type="ECO:0000313" key="13">
    <source>
        <dbReference type="Ensembl" id="ENSNFUP00015017642.1"/>
    </source>
</evidence>
<reference evidence="13" key="1">
    <citation type="submission" date="2014-08" db="EMBL/GenBank/DDBJ databases">
        <authorList>
            <person name="Senf B."/>
            <person name="Petzold A."/>
            <person name="Downie B.R."/>
            <person name="Koch P."/>
            <person name="Platzer M."/>
        </authorList>
    </citation>
    <scope>NUCLEOTIDE SEQUENCE [LARGE SCALE GENOMIC DNA]</scope>
    <source>
        <strain evidence="13">GRZ</strain>
    </source>
</reference>
<keyword evidence="6" id="KW-0221">Differentiation</keyword>
<dbReference type="InterPro" id="IPR046350">
    <property type="entry name" value="Cystatin_sf"/>
</dbReference>
<dbReference type="GO" id="GO:0006954">
    <property type="term" value="P:inflammatory response"/>
    <property type="evidence" value="ECO:0007669"/>
    <property type="project" value="UniProtKB-KW"/>
</dbReference>
<evidence type="ECO:0000313" key="14">
    <source>
        <dbReference type="Proteomes" id="UP000694548"/>
    </source>
</evidence>
<organism evidence="12">
    <name type="scientific">Nothobranchius furzeri</name>
    <name type="common">Turquoise killifish</name>
    <dbReference type="NCBI Taxonomy" id="105023"/>
    <lineage>
        <taxon>Eukaryota</taxon>
        <taxon>Metazoa</taxon>
        <taxon>Chordata</taxon>
        <taxon>Craniata</taxon>
        <taxon>Vertebrata</taxon>
        <taxon>Euteleostomi</taxon>
        <taxon>Actinopterygii</taxon>
        <taxon>Neopterygii</taxon>
        <taxon>Teleostei</taxon>
        <taxon>Neoteleostei</taxon>
        <taxon>Acanthomorphata</taxon>
        <taxon>Ovalentaria</taxon>
        <taxon>Atherinomorphae</taxon>
        <taxon>Cyprinodontiformes</taxon>
        <taxon>Nothobranchiidae</taxon>
        <taxon>Nothobranchius</taxon>
    </lineage>
</organism>
<keyword evidence="14" id="KW-1185">Reference proteome</keyword>
<keyword evidence="7" id="KW-1015">Disulfide bond</keyword>
<evidence type="ECO:0000256" key="1">
    <source>
        <dbReference type="ARBA" id="ARBA00004613"/>
    </source>
</evidence>
<evidence type="ECO:0000313" key="11">
    <source>
        <dbReference type="EMBL" id="KAF7213496.1"/>
    </source>
</evidence>
<evidence type="ECO:0000256" key="10">
    <source>
        <dbReference type="SAM" id="SignalP"/>
    </source>
</evidence>
<gene>
    <name evidence="12" type="primary">Nfu_g_1_006955</name>
    <name evidence="13" type="synonym">LOC107382553</name>
    <name evidence="11" type="ORF">G4P62_007996</name>
</gene>
<dbReference type="AlphaFoldDB" id="A0A1A8B681"/>
<dbReference type="Proteomes" id="UP000822369">
    <property type="component" value="Chromosome 10"/>
</dbReference>
<reference evidence="12" key="3">
    <citation type="submission" date="2016-06" db="EMBL/GenBank/DDBJ databases">
        <title>The genome of a short-lived fish provides insights into sex chromosome evolution and the genetic control of aging.</title>
        <authorList>
            <person name="Reichwald K."/>
            <person name="Felder M."/>
            <person name="Petzold A."/>
            <person name="Koch P."/>
            <person name="Groth M."/>
            <person name="Platzer M."/>
        </authorList>
    </citation>
    <scope>NUCLEOTIDE SEQUENCE</scope>
    <source>
        <tissue evidence="12">Brain</tissue>
    </source>
</reference>
<dbReference type="OrthoDB" id="8547623at2759"/>
<dbReference type="Ensembl" id="ENSNFUT00015018452.1">
    <property type="protein sequence ID" value="ENSNFUP00015017642.1"/>
    <property type="gene ID" value="ENSNFUG00015008429.1"/>
</dbReference>
<comment type="subcellular location">
    <subcellularLocation>
        <location evidence="1">Secreted</location>
    </subcellularLocation>
</comment>
<dbReference type="GeneTree" id="ENSGT00400000024709"/>
<dbReference type="KEGG" id="nfu:107382553"/>
<evidence type="ECO:0000313" key="12">
    <source>
        <dbReference type="EMBL" id="SBP61990.1"/>
    </source>
</evidence>
<name>A0A1A8B681_NOTFU</name>
<dbReference type="GO" id="GO:0050994">
    <property type="term" value="P:regulation of lipid catabolic process"/>
    <property type="evidence" value="ECO:0007669"/>
    <property type="project" value="InterPro"/>
</dbReference>
<feature type="signal peptide" evidence="10">
    <location>
        <begin position="1"/>
        <end position="20"/>
    </location>
</feature>
<reference evidence="11" key="4">
    <citation type="submission" date="2020-03" db="EMBL/GenBank/DDBJ databases">
        <title>Intra-Species Differences in Population Size shape Life History and Genome Evolution.</title>
        <authorList>
            <person name="Willemsen D."/>
            <person name="Cui R."/>
            <person name="Valenzano D.R."/>
        </authorList>
    </citation>
    <scope>NUCLEOTIDE SEQUENCE</scope>
    <source>
        <strain evidence="11">GRZ</strain>
        <tissue evidence="11">Whole</tissue>
    </source>
</reference>
<keyword evidence="3" id="KW-0145">Chemotaxis</keyword>
<keyword evidence="8" id="KW-0395">Inflammatory response</keyword>
<dbReference type="InterPro" id="IPR029562">
    <property type="entry name" value="Chemerin"/>
</dbReference>
<dbReference type="GeneID" id="107382553"/>
<dbReference type="Proteomes" id="UP000694548">
    <property type="component" value="Chromosome sgr08"/>
</dbReference>
<dbReference type="EMBL" id="JAAVVJ010000010">
    <property type="protein sequence ID" value="KAF7213496.1"/>
    <property type="molecule type" value="Genomic_DNA"/>
</dbReference>
<evidence type="ECO:0000256" key="3">
    <source>
        <dbReference type="ARBA" id="ARBA00022500"/>
    </source>
</evidence>
<evidence type="ECO:0000256" key="5">
    <source>
        <dbReference type="ARBA" id="ARBA00022729"/>
    </source>
</evidence>
<dbReference type="PANTHER" id="PTHR15106:SF2">
    <property type="entry name" value="RETINOIC ACID RECEPTOR RESPONDER PROTEIN 2"/>
    <property type="match status" value="1"/>
</dbReference>
<evidence type="ECO:0000256" key="8">
    <source>
        <dbReference type="ARBA" id="ARBA00023198"/>
    </source>
</evidence>
<dbReference type="GO" id="GO:0005576">
    <property type="term" value="C:extracellular region"/>
    <property type="evidence" value="ECO:0007669"/>
    <property type="project" value="UniProtKB-SubCell"/>
</dbReference>
<dbReference type="OMA" id="VHHHFRF"/>
<evidence type="ECO:0000256" key="9">
    <source>
        <dbReference type="ARBA" id="ARBA00032785"/>
    </source>
</evidence>
<accession>A0A1A8B681</accession>
<proteinExistence type="predicted"/>
<dbReference type="GO" id="GO:0006935">
    <property type="term" value="P:chemotaxis"/>
    <property type="evidence" value="ECO:0007669"/>
    <property type="project" value="UniProtKB-KW"/>
</dbReference>
<evidence type="ECO:0000256" key="4">
    <source>
        <dbReference type="ARBA" id="ARBA00022525"/>
    </source>
</evidence>
<feature type="chain" id="PRO_5015055622" description="Retinoic acid receptor responder protein 2" evidence="10">
    <location>
        <begin position="21"/>
        <end position="163"/>
    </location>
</feature>
<protein>
    <recommendedName>
        <fullName evidence="2">Retinoic acid receptor responder protein 2</fullName>
    </recommendedName>
    <alternativeName>
        <fullName evidence="9">Chemerin</fullName>
    </alternativeName>
</protein>
<sequence length="163" mass="18242">MAARLLLLACAAVVLHAAKAQDSYNGLPDSFKTGVDLVSEQLTSSSNVKLHFRFWKTVNKSQHEAGFRQKFLYHHFHLKPTWCAKGTGASNSQSCAFRNDRPLMDCAVCFKMSPEGIEYNPMPYVHCIQRPRLTKEMITERTQQCKKVNYNTGGATLLGLSTG</sequence>
<reference evidence="12" key="2">
    <citation type="submission" date="2016-05" db="EMBL/GenBank/DDBJ databases">
        <authorList>
            <person name="Lavstsen T."/>
            <person name="Jespersen J.S."/>
        </authorList>
    </citation>
    <scope>NUCLEOTIDE SEQUENCE</scope>
    <source>
        <tissue evidence="12">Brain</tissue>
    </source>
</reference>
<reference evidence="13" key="5">
    <citation type="submission" date="2025-05" db="UniProtKB">
        <authorList>
            <consortium name="Ensembl"/>
        </authorList>
    </citation>
    <scope>IDENTIFICATION</scope>
</reference>
<dbReference type="SUPFAM" id="SSF54403">
    <property type="entry name" value="Cystatin/monellin"/>
    <property type="match status" value="1"/>
</dbReference>
<evidence type="ECO:0000256" key="6">
    <source>
        <dbReference type="ARBA" id="ARBA00022782"/>
    </source>
</evidence>
<dbReference type="Gene3D" id="3.10.450.10">
    <property type="match status" value="1"/>
</dbReference>
<dbReference type="EMBL" id="HADY01023505">
    <property type="protein sequence ID" value="SBP61990.1"/>
    <property type="molecule type" value="Transcribed_RNA"/>
</dbReference>
<dbReference type="GO" id="GO:0005102">
    <property type="term" value="F:signaling receptor binding"/>
    <property type="evidence" value="ECO:0007669"/>
    <property type="project" value="InterPro"/>
</dbReference>
<dbReference type="PANTHER" id="PTHR15106">
    <property type="entry name" value="RETINOIC ACID RECEPTOR RESPONDER PROTEIN 2"/>
    <property type="match status" value="1"/>
</dbReference>
<evidence type="ECO:0000256" key="2">
    <source>
        <dbReference type="ARBA" id="ARBA00018808"/>
    </source>
</evidence>
<dbReference type="GO" id="GO:0030154">
    <property type="term" value="P:cell differentiation"/>
    <property type="evidence" value="ECO:0007669"/>
    <property type="project" value="UniProtKB-KW"/>
</dbReference>
<evidence type="ECO:0000256" key="7">
    <source>
        <dbReference type="ARBA" id="ARBA00023157"/>
    </source>
</evidence>
<dbReference type="Bgee" id="ENSNFUG00015008429">
    <property type="expression patterns" value="Expressed in liver and 3 other cell types or tissues"/>
</dbReference>
<keyword evidence="5 10" id="KW-0732">Signal</keyword>
<dbReference type="EMBL" id="HAEJ01001553">
    <property type="protein sequence ID" value="SBS42010.1"/>
    <property type="molecule type" value="Transcribed_RNA"/>
</dbReference>